<dbReference type="GO" id="GO:0045936">
    <property type="term" value="P:negative regulation of phosphate metabolic process"/>
    <property type="evidence" value="ECO:0007669"/>
    <property type="project" value="InterPro"/>
</dbReference>
<dbReference type="PIRSF" id="PIRSF003107">
    <property type="entry name" value="PhoU"/>
    <property type="match status" value="1"/>
</dbReference>
<organism evidence="10 11">
    <name type="scientific">Thermogutta terrifontis</name>
    <dbReference type="NCBI Taxonomy" id="1331910"/>
    <lineage>
        <taxon>Bacteria</taxon>
        <taxon>Pseudomonadati</taxon>
        <taxon>Planctomycetota</taxon>
        <taxon>Planctomycetia</taxon>
        <taxon>Pirellulales</taxon>
        <taxon>Thermoguttaceae</taxon>
        <taxon>Thermogutta</taxon>
    </lineage>
</organism>
<evidence type="ECO:0000313" key="10">
    <source>
        <dbReference type="EMBL" id="ASV74026.1"/>
    </source>
</evidence>
<dbReference type="OrthoDB" id="9814256at2"/>
<evidence type="ECO:0000256" key="5">
    <source>
        <dbReference type="ARBA" id="ARBA00022490"/>
    </source>
</evidence>
<evidence type="ECO:0000256" key="2">
    <source>
        <dbReference type="ARBA" id="ARBA00008107"/>
    </source>
</evidence>
<evidence type="ECO:0000313" key="11">
    <source>
        <dbReference type="Proteomes" id="UP000215086"/>
    </source>
</evidence>
<dbReference type="GO" id="GO:0006817">
    <property type="term" value="P:phosphate ion transport"/>
    <property type="evidence" value="ECO:0007669"/>
    <property type="project" value="UniProtKB-KW"/>
</dbReference>
<evidence type="ECO:0000256" key="3">
    <source>
        <dbReference type="ARBA" id="ARBA00011738"/>
    </source>
</evidence>
<dbReference type="FunFam" id="1.20.58.220:FF:000004">
    <property type="entry name" value="Phosphate-specific transport system accessory protein PhoU"/>
    <property type="match status" value="1"/>
</dbReference>
<dbReference type="Pfam" id="PF01895">
    <property type="entry name" value="PhoU"/>
    <property type="match status" value="2"/>
</dbReference>
<dbReference type="PANTHER" id="PTHR42930">
    <property type="entry name" value="PHOSPHATE-SPECIFIC TRANSPORT SYSTEM ACCESSORY PROTEIN PHOU"/>
    <property type="match status" value="1"/>
</dbReference>
<sequence length="225" mass="25777">MSVHLHRELDRLRGRLLSLAGEVEQQLQKAITAVLNRDPQLADEVEAGDRKIDQFEVELEEECLKVLALYQPVAADLRFLITVLKINNDLERVGDLAVNIARKARTLSQMPPVRMPFDLDGMWRKVQEMLRQSVDSLVNGDADAAEDVCKRDEAVNAQKKAIRQQVEQLIEQHPDQVKTWLQVLAVSRNLERVADHATNIAEDVIYLVRGHIVRHPARFRDRDQD</sequence>
<feature type="domain" description="PhoU" evidence="9">
    <location>
        <begin position="122"/>
        <end position="204"/>
    </location>
</feature>
<evidence type="ECO:0000256" key="1">
    <source>
        <dbReference type="ARBA" id="ARBA00004496"/>
    </source>
</evidence>
<dbReference type="InterPro" id="IPR038078">
    <property type="entry name" value="PhoU-like_sf"/>
</dbReference>
<dbReference type="RefSeq" id="WP_095414468.1">
    <property type="nucleotide sequence ID" value="NZ_CP018477.1"/>
</dbReference>
<dbReference type="Gene3D" id="1.20.58.220">
    <property type="entry name" value="Phosphate transport system protein phou homolog 2, domain 2"/>
    <property type="match status" value="1"/>
</dbReference>
<dbReference type="InterPro" id="IPR026022">
    <property type="entry name" value="PhoU_dom"/>
</dbReference>
<dbReference type="NCBIfam" id="TIGR02135">
    <property type="entry name" value="phoU_full"/>
    <property type="match status" value="1"/>
</dbReference>
<keyword evidence="5 8" id="KW-0963">Cytoplasm</keyword>
<keyword evidence="11" id="KW-1185">Reference proteome</keyword>
<dbReference type="PANTHER" id="PTHR42930:SF3">
    <property type="entry name" value="PHOSPHATE-SPECIFIC TRANSPORT SYSTEM ACCESSORY PROTEIN PHOU"/>
    <property type="match status" value="1"/>
</dbReference>
<protein>
    <recommendedName>
        <fullName evidence="8">Phosphate-specific transport system accessory protein PhoU</fullName>
    </recommendedName>
</protein>
<dbReference type="InterPro" id="IPR028366">
    <property type="entry name" value="PhoU"/>
</dbReference>
<dbReference type="EMBL" id="CP018477">
    <property type="protein sequence ID" value="ASV74026.1"/>
    <property type="molecule type" value="Genomic_DNA"/>
</dbReference>
<evidence type="ECO:0000256" key="6">
    <source>
        <dbReference type="ARBA" id="ARBA00022592"/>
    </source>
</evidence>
<comment type="subunit">
    <text evidence="3 8">Homodimer.</text>
</comment>
<evidence type="ECO:0000256" key="8">
    <source>
        <dbReference type="PIRNR" id="PIRNR003107"/>
    </source>
</evidence>
<evidence type="ECO:0000256" key="4">
    <source>
        <dbReference type="ARBA" id="ARBA00022448"/>
    </source>
</evidence>
<reference evidence="10 11" key="1">
    <citation type="journal article" name="Front. Microbiol.">
        <title>Sugar Metabolism of the First Thermophilic Planctomycete Thermogutta terrifontis: Comparative Genomic and Transcriptomic Approaches.</title>
        <authorList>
            <person name="Elcheninov A.G."/>
            <person name="Menzel P."/>
            <person name="Gudbergsdottir S.R."/>
            <person name="Slesarev A.I."/>
            <person name="Kadnikov V.V."/>
            <person name="Krogh A."/>
            <person name="Bonch-Osmolovskaya E.A."/>
            <person name="Peng X."/>
            <person name="Kublanov I.V."/>
        </authorList>
    </citation>
    <scope>NUCLEOTIDE SEQUENCE [LARGE SCALE GENOMIC DNA]</scope>
    <source>
        <strain evidence="10 11">R1</strain>
    </source>
</reference>
<feature type="domain" description="PhoU" evidence="9">
    <location>
        <begin position="17"/>
        <end position="103"/>
    </location>
</feature>
<dbReference type="GO" id="GO:0005737">
    <property type="term" value="C:cytoplasm"/>
    <property type="evidence" value="ECO:0007669"/>
    <property type="project" value="UniProtKB-SubCell"/>
</dbReference>
<dbReference type="Proteomes" id="UP000215086">
    <property type="component" value="Chromosome"/>
</dbReference>
<dbReference type="SUPFAM" id="SSF109755">
    <property type="entry name" value="PhoU-like"/>
    <property type="match status" value="1"/>
</dbReference>
<proteinExistence type="inferred from homology"/>
<dbReference type="KEGG" id="ttf:THTE_1424"/>
<evidence type="ECO:0000259" key="9">
    <source>
        <dbReference type="Pfam" id="PF01895"/>
    </source>
</evidence>
<evidence type="ECO:0000256" key="7">
    <source>
        <dbReference type="ARBA" id="ARBA00056181"/>
    </source>
</evidence>
<keyword evidence="4 8" id="KW-0813">Transport</keyword>
<keyword evidence="6 8" id="KW-0592">Phosphate transport</keyword>
<gene>
    <name evidence="10" type="ORF">THTE_1424</name>
</gene>
<dbReference type="AlphaFoldDB" id="A0A286RDJ4"/>
<comment type="function">
    <text evidence="7 8">Plays a role in the regulation of phosphate uptake.</text>
</comment>
<name>A0A286RDJ4_9BACT</name>
<comment type="similarity">
    <text evidence="2 8">Belongs to the PhoU family.</text>
</comment>
<comment type="subcellular location">
    <subcellularLocation>
        <location evidence="1 8">Cytoplasm</location>
    </subcellularLocation>
</comment>
<dbReference type="GO" id="GO:0030643">
    <property type="term" value="P:intracellular phosphate ion homeostasis"/>
    <property type="evidence" value="ECO:0007669"/>
    <property type="project" value="InterPro"/>
</dbReference>
<accession>A0A286RDJ4</accession>